<evidence type="ECO:0000313" key="1">
    <source>
        <dbReference type="EMBL" id="SVB07058.1"/>
    </source>
</evidence>
<feature type="non-terminal residue" evidence="1">
    <location>
        <position position="1"/>
    </location>
</feature>
<sequence length="68" mass="7911">FKKKIKLIKIKKNDLIFWRGHVAIILSKNRLIHAYGPSKKVLIMNINYAIKKIEKTANLKVVGIRRAN</sequence>
<proteinExistence type="predicted"/>
<reference evidence="1" key="1">
    <citation type="submission" date="2018-05" db="EMBL/GenBank/DDBJ databases">
        <authorList>
            <person name="Lanie J.A."/>
            <person name="Ng W.-L."/>
            <person name="Kazmierczak K.M."/>
            <person name="Andrzejewski T.M."/>
            <person name="Davidsen T.M."/>
            <person name="Wayne K.J."/>
            <person name="Tettelin H."/>
            <person name="Glass J.I."/>
            <person name="Rusch D."/>
            <person name="Podicherti R."/>
            <person name="Tsui H.-C.T."/>
            <person name="Winkler M.E."/>
        </authorList>
    </citation>
    <scope>NUCLEOTIDE SEQUENCE</scope>
</reference>
<dbReference type="InterPro" id="IPR038765">
    <property type="entry name" value="Papain-like_cys_pep_sf"/>
</dbReference>
<organism evidence="1">
    <name type="scientific">marine metagenome</name>
    <dbReference type="NCBI Taxonomy" id="408172"/>
    <lineage>
        <taxon>unclassified sequences</taxon>
        <taxon>metagenomes</taxon>
        <taxon>ecological metagenomes</taxon>
    </lineage>
</organism>
<dbReference type="EMBL" id="UINC01027579">
    <property type="protein sequence ID" value="SVB07058.1"/>
    <property type="molecule type" value="Genomic_DNA"/>
</dbReference>
<dbReference type="Gene3D" id="3.90.1720.10">
    <property type="entry name" value="endopeptidase domain like (from Nostoc punctiforme)"/>
    <property type="match status" value="1"/>
</dbReference>
<evidence type="ECO:0008006" key="2">
    <source>
        <dbReference type="Google" id="ProtNLM"/>
    </source>
</evidence>
<accession>A0A382B016</accession>
<dbReference type="SUPFAM" id="SSF54001">
    <property type="entry name" value="Cysteine proteinases"/>
    <property type="match status" value="1"/>
</dbReference>
<dbReference type="AlphaFoldDB" id="A0A382B016"/>
<gene>
    <name evidence="1" type="ORF">METZ01_LOCUS159912</name>
</gene>
<name>A0A382B016_9ZZZZ</name>
<protein>
    <recommendedName>
        <fullName evidence="2">NlpC/P60 domain-containing protein</fullName>
    </recommendedName>
</protein>